<proteinExistence type="predicted"/>
<feature type="signal peptide" evidence="1">
    <location>
        <begin position="1"/>
        <end position="26"/>
    </location>
</feature>
<evidence type="ECO:0000313" key="2">
    <source>
        <dbReference type="EMBL" id="KAH7128005.1"/>
    </source>
</evidence>
<sequence>MFMPSLRHTGTLVLVVISAFSQVLNAYDISSKKGPQGSLGVTLDYSLATSWPEDKDPTKTQFERSWVFSSHITFANSVDGITDEQLWQVARDAVTEMEDDSRQYQISIKKIPNAMAVLAWGNEIILASSQKTMPSFAYQYADTPVLESLKLCQMVWRDNAPSGTDERHRAEGMCAEPVAAQLYYSINTNQLQGQNARVGTWVRNRKGEWQKQDPCGEPSRDLWGCNLFTTDQNLRVLDKNMQEAPYDLSNLAGGVSTRDQVQLCSVVRAGV</sequence>
<dbReference type="EMBL" id="JAGMUU010000022">
    <property type="protein sequence ID" value="KAH7128005.1"/>
    <property type="molecule type" value="Genomic_DNA"/>
</dbReference>
<keyword evidence="3" id="KW-1185">Reference proteome</keyword>
<reference evidence="2" key="1">
    <citation type="journal article" date="2021" name="Nat. Commun.">
        <title>Genetic determinants of endophytism in the Arabidopsis root mycobiome.</title>
        <authorList>
            <person name="Mesny F."/>
            <person name="Miyauchi S."/>
            <person name="Thiergart T."/>
            <person name="Pickel B."/>
            <person name="Atanasova L."/>
            <person name="Karlsson M."/>
            <person name="Huettel B."/>
            <person name="Barry K.W."/>
            <person name="Haridas S."/>
            <person name="Chen C."/>
            <person name="Bauer D."/>
            <person name="Andreopoulos W."/>
            <person name="Pangilinan J."/>
            <person name="LaButti K."/>
            <person name="Riley R."/>
            <person name="Lipzen A."/>
            <person name="Clum A."/>
            <person name="Drula E."/>
            <person name="Henrissat B."/>
            <person name="Kohler A."/>
            <person name="Grigoriev I.V."/>
            <person name="Martin F.M."/>
            <person name="Hacquard S."/>
        </authorList>
    </citation>
    <scope>NUCLEOTIDE SEQUENCE</scope>
    <source>
        <strain evidence="2">MPI-CAGE-AT-0021</strain>
    </source>
</reference>
<name>A0A9P9DYB5_9HYPO</name>
<dbReference type="Proteomes" id="UP000717696">
    <property type="component" value="Unassembled WGS sequence"/>
</dbReference>
<dbReference type="OrthoDB" id="3780330at2759"/>
<evidence type="ECO:0000256" key="1">
    <source>
        <dbReference type="SAM" id="SignalP"/>
    </source>
</evidence>
<accession>A0A9P9DYB5</accession>
<protein>
    <submittedName>
        <fullName evidence="2">Uncharacterized protein</fullName>
    </submittedName>
</protein>
<gene>
    <name evidence="2" type="ORF">B0J13DRAFT_453729</name>
</gene>
<evidence type="ECO:0000313" key="3">
    <source>
        <dbReference type="Proteomes" id="UP000717696"/>
    </source>
</evidence>
<keyword evidence="1" id="KW-0732">Signal</keyword>
<dbReference type="AlphaFoldDB" id="A0A9P9DYB5"/>
<comment type="caution">
    <text evidence="2">The sequence shown here is derived from an EMBL/GenBank/DDBJ whole genome shotgun (WGS) entry which is preliminary data.</text>
</comment>
<feature type="chain" id="PRO_5040259320" evidence="1">
    <location>
        <begin position="27"/>
        <end position="271"/>
    </location>
</feature>
<organism evidence="2 3">
    <name type="scientific">Dactylonectria estremocensis</name>
    <dbReference type="NCBI Taxonomy" id="1079267"/>
    <lineage>
        <taxon>Eukaryota</taxon>
        <taxon>Fungi</taxon>
        <taxon>Dikarya</taxon>
        <taxon>Ascomycota</taxon>
        <taxon>Pezizomycotina</taxon>
        <taxon>Sordariomycetes</taxon>
        <taxon>Hypocreomycetidae</taxon>
        <taxon>Hypocreales</taxon>
        <taxon>Nectriaceae</taxon>
        <taxon>Dactylonectria</taxon>
    </lineage>
</organism>